<dbReference type="STRING" id="748449.Halha_0110"/>
<evidence type="ECO:0000256" key="3">
    <source>
        <dbReference type="ARBA" id="ARBA00022729"/>
    </source>
</evidence>
<keyword evidence="3" id="KW-0732">Signal</keyword>
<dbReference type="GO" id="GO:0015768">
    <property type="term" value="P:maltose transport"/>
    <property type="evidence" value="ECO:0007669"/>
    <property type="project" value="TreeGrafter"/>
</dbReference>
<dbReference type="PATRIC" id="fig|748449.3.peg.96"/>
<dbReference type="SUPFAM" id="SSF53850">
    <property type="entry name" value="Periplasmic binding protein-like II"/>
    <property type="match status" value="1"/>
</dbReference>
<dbReference type="RefSeq" id="WP_015325858.1">
    <property type="nucleotide sequence ID" value="NC_019978.1"/>
</dbReference>
<dbReference type="HOGENOM" id="CLU_031285_12_3_9"/>
<dbReference type="KEGG" id="hhl:Halha_0110"/>
<comment type="similarity">
    <text evidence="1">Belongs to the bacterial solute-binding protein 1 family.</text>
</comment>
<dbReference type="GO" id="GO:0042956">
    <property type="term" value="P:maltodextrin transmembrane transport"/>
    <property type="evidence" value="ECO:0007669"/>
    <property type="project" value="TreeGrafter"/>
</dbReference>
<evidence type="ECO:0000256" key="2">
    <source>
        <dbReference type="ARBA" id="ARBA00022448"/>
    </source>
</evidence>
<keyword evidence="2" id="KW-0813">Transport</keyword>
<dbReference type="PANTHER" id="PTHR30061">
    <property type="entry name" value="MALTOSE-BINDING PERIPLASMIC PROTEIN"/>
    <property type="match status" value="1"/>
</dbReference>
<organism evidence="4 5">
    <name type="scientific">Halobacteroides halobius (strain ATCC 35273 / DSM 5150 / MD-1)</name>
    <dbReference type="NCBI Taxonomy" id="748449"/>
    <lineage>
        <taxon>Bacteria</taxon>
        <taxon>Bacillati</taxon>
        <taxon>Bacillota</taxon>
        <taxon>Clostridia</taxon>
        <taxon>Halanaerobiales</taxon>
        <taxon>Halobacteroidaceae</taxon>
        <taxon>Halobacteroides</taxon>
    </lineage>
</organism>
<dbReference type="OrthoDB" id="42940at2"/>
<dbReference type="AlphaFoldDB" id="L0K6G7"/>
<reference evidence="5" key="1">
    <citation type="submission" date="2012-02" db="EMBL/GenBank/DDBJ databases">
        <title>The complete genome of Halobacteroides halobius DSM 5150.</title>
        <authorList>
            <person name="Lucas S."/>
            <person name="Copeland A."/>
            <person name="Lapidus A."/>
            <person name="Glavina del Rio T."/>
            <person name="Dalin E."/>
            <person name="Tice H."/>
            <person name="Bruce D."/>
            <person name="Goodwin L."/>
            <person name="Pitluck S."/>
            <person name="Peters L."/>
            <person name="Mikhailova N."/>
            <person name="Gu W."/>
            <person name="Kyrpides N."/>
            <person name="Mavromatis K."/>
            <person name="Ivanova N."/>
            <person name="Brettin T."/>
            <person name="Detter J.C."/>
            <person name="Han C."/>
            <person name="Larimer F."/>
            <person name="Land M."/>
            <person name="Hauser L."/>
            <person name="Markowitz V."/>
            <person name="Cheng J.-F."/>
            <person name="Hugenholtz P."/>
            <person name="Woyke T."/>
            <person name="Wu D."/>
            <person name="Tindall B."/>
            <person name="Pomrenke H."/>
            <person name="Brambilla E."/>
            <person name="Klenk H.-P."/>
            <person name="Eisen J.A."/>
        </authorList>
    </citation>
    <scope>NUCLEOTIDE SEQUENCE [LARGE SCALE GENOMIC DNA]</scope>
    <source>
        <strain evidence="5">ATCC 35273 / DSM 5150 / MD-1</strain>
    </source>
</reference>
<dbReference type="GO" id="GO:0055052">
    <property type="term" value="C:ATP-binding cassette (ABC) transporter complex, substrate-binding subunit-containing"/>
    <property type="evidence" value="ECO:0007669"/>
    <property type="project" value="TreeGrafter"/>
</dbReference>
<keyword evidence="5" id="KW-1185">Reference proteome</keyword>
<proteinExistence type="inferred from homology"/>
<name>L0K6G7_HALHC</name>
<dbReference type="Proteomes" id="UP000010880">
    <property type="component" value="Chromosome"/>
</dbReference>
<dbReference type="eggNOG" id="COG1653">
    <property type="taxonomic scope" value="Bacteria"/>
</dbReference>
<dbReference type="InterPro" id="IPR006059">
    <property type="entry name" value="SBP"/>
</dbReference>
<sequence>MKKNIWLFGLVLTLVLVVTTTSSAWWIFGNDQKSNGKITLEFFQNKQEAVDTYNQLIKKFEKSHPKIDIKQNNVPSAETVLKTRLAKNDIPAIMGLGANFTYGQIAEAGILANFSDDPQLKNIQPAYLEMTKNLHEGNKNYGIPYSANANTILYNKTKFKKLGLEIPKTWNELIATAKKIEQAGEIPFYLTFKDAWTAMIPWNSLAANLQGENFIDQRKAGETTFQARYQKVAKRIYSLLDYGQQDIFGKGYNAGNKAFAKGKSVMYLQGIWAISSIKKANPNIKIGAFALPAVNDASKNKLVSGVDTVLTMSSQLSDRRAKAAKEFIHFLIKQENTQYYINQEKLFSAVKGVYQKDPQLVDLKEYFETGQLAPFPDHYYPAGMQVPRLIQKFLLNGNIDSFLERLDKAWNRVQAR</sequence>
<dbReference type="Pfam" id="PF13416">
    <property type="entry name" value="SBP_bac_8"/>
    <property type="match status" value="1"/>
</dbReference>
<accession>L0K6G7</accession>
<keyword evidence="4" id="KW-0762">Sugar transport</keyword>
<evidence type="ECO:0000256" key="1">
    <source>
        <dbReference type="ARBA" id="ARBA00008520"/>
    </source>
</evidence>
<dbReference type="Gene3D" id="3.40.190.10">
    <property type="entry name" value="Periplasmic binding protein-like II"/>
    <property type="match status" value="2"/>
</dbReference>
<protein>
    <submittedName>
        <fullName evidence="4">ABC-type sugar transport system, periplasmic component</fullName>
    </submittedName>
</protein>
<dbReference type="GO" id="GO:1901982">
    <property type="term" value="F:maltose binding"/>
    <property type="evidence" value="ECO:0007669"/>
    <property type="project" value="TreeGrafter"/>
</dbReference>
<dbReference type="PANTHER" id="PTHR30061:SF50">
    <property type="entry name" value="MALTOSE_MALTODEXTRIN-BINDING PERIPLASMIC PROTEIN"/>
    <property type="match status" value="1"/>
</dbReference>
<gene>
    <name evidence="4" type="ordered locus">Halha_0110</name>
</gene>
<evidence type="ECO:0000313" key="4">
    <source>
        <dbReference type="EMBL" id="AGB40130.1"/>
    </source>
</evidence>
<dbReference type="EMBL" id="CP003359">
    <property type="protein sequence ID" value="AGB40130.1"/>
    <property type="molecule type" value="Genomic_DNA"/>
</dbReference>
<evidence type="ECO:0000313" key="5">
    <source>
        <dbReference type="Proteomes" id="UP000010880"/>
    </source>
</evidence>